<evidence type="ECO:0000313" key="1">
    <source>
        <dbReference type="EMBL" id="TYZ05436.1"/>
    </source>
</evidence>
<reference evidence="1 2" key="1">
    <citation type="submission" date="2019-08" db="EMBL/GenBank/DDBJ databases">
        <authorList>
            <person name="Seo M.-J."/>
        </authorList>
    </citation>
    <scope>NUCLEOTIDE SEQUENCE [LARGE SCALE GENOMIC DNA]</scope>
    <source>
        <strain evidence="1 2">KIGAM108</strain>
    </source>
</reference>
<gene>
    <name evidence="1" type="ORF">FY528_21115</name>
</gene>
<dbReference type="Proteomes" id="UP000322791">
    <property type="component" value="Unassembled WGS sequence"/>
</dbReference>
<dbReference type="AlphaFoldDB" id="A0A5D6UPD9"/>
<sequence>MNHTEQIESLNLMLLDATELISIDGGDTVNTSYHGGQSQLDLNRVIDAAHAVGDFFSGMWAGMTGH</sequence>
<name>A0A5D6UPD9_9BACT</name>
<keyword evidence="2" id="KW-1185">Reference proteome</keyword>
<organism evidence="1 2">
    <name type="scientific">Hymenobacter lutimineralis</name>
    <dbReference type="NCBI Taxonomy" id="2606448"/>
    <lineage>
        <taxon>Bacteria</taxon>
        <taxon>Pseudomonadati</taxon>
        <taxon>Bacteroidota</taxon>
        <taxon>Cytophagia</taxon>
        <taxon>Cytophagales</taxon>
        <taxon>Hymenobacteraceae</taxon>
        <taxon>Hymenobacter</taxon>
    </lineage>
</organism>
<proteinExistence type="predicted"/>
<comment type="caution">
    <text evidence="1">The sequence shown here is derived from an EMBL/GenBank/DDBJ whole genome shotgun (WGS) entry which is preliminary data.</text>
</comment>
<dbReference type="RefSeq" id="WP_149072986.1">
    <property type="nucleotide sequence ID" value="NZ_VTHL01000050.1"/>
</dbReference>
<dbReference type="EMBL" id="VTHL01000050">
    <property type="protein sequence ID" value="TYZ05436.1"/>
    <property type="molecule type" value="Genomic_DNA"/>
</dbReference>
<evidence type="ECO:0000313" key="2">
    <source>
        <dbReference type="Proteomes" id="UP000322791"/>
    </source>
</evidence>
<protein>
    <submittedName>
        <fullName evidence="1">Uncharacterized protein</fullName>
    </submittedName>
</protein>
<accession>A0A5D6UPD9</accession>